<dbReference type="HOGENOM" id="CLU_2696247_0_0_4"/>
<feature type="transmembrane region" description="Helical" evidence="1">
    <location>
        <begin position="47"/>
        <end position="65"/>
    </location>
</feature>
<dbReference type="AlphaFoldDB" id="I3UFN3"/>
<accession>I3UFN3</accession>
<organism evidence="2 3">
    <name type="scientific">Advenella kashmirensis (strain DSM 17095 / LMG 22695 / WT001)</name>
    <name type="common">Tetrathiobacter kashmirensis</name>
    <dbReference type="NCBI Taxonomy" id="1036672"/>
    <lineage>
        <taxon>Bacteria</taxon>
        <taxon>Pseudomonadati</taxon>
        <taxon>Pseudomonadota</taxon>
        <taxon>Betaproteobacteria</taxon>
        <taxon>Burkholderiales</taxon>
        <taxon>Alcaligenaceae</taxon>
    </lineage>
</organism>
<reference evidence="3" key="2">
    <citation type="journal article" date="2013" name="PLoS ONE">
        <title>Genome implosion elicits host-confinement in Alcaligenaceae: evidence from the comparative genomics of Tetrathiobacter kashmirensis, a pathogen in the making.</title>
        <authorList>
            <person name="Ghosh W."/>
            <person name="Alam M."/>
            <person name="Roy C."/>
            <person name="Pyne P."/>
            <person name="George A."/>
            <person name="Chakraborty R."/>
            <person name="Majumder S."/>
            <person name="Agarwal A."/>
            <person name="Chakraborty S."/>
            <person name="Majumdar S."/>
            <person name="Gupta S.K."/>
        </authorList>
    </citation>
    <scope>NUCLEOTIDE SEQUENCE [LARGE SCALE GENOMIC DNA]</scope>
    <source>
        <strain evidence="3">WT001</strain>
    </source>
</reference>
<dbReference type="EMBL" id="CP003555">
    <property type="protein sequence ID" value="AFK63821.1"/>
    <property type="molecule type" value="Genomic_DNA"/>
</dbReference>
<reference evidence="2 3" key="1">
    <citation type="journal article" date="2011" name="J. Bacteriol.">
        <title>Whole-genome shotgun sequencing of the sulfur-oxidizing chemoautotroph Tetrathiobacter kashmirensis.</title>
        <authorList>
            <person name="Ghosh W."/>
            <person name="George A."/>
            <person name="Agarwal A."/>
            <person name="Raj P."/>
            <person name="Alam M."/>
            <person name="Pyne P."/>
            <person name="Das Gupta S.K."/>
        </authorList>
    </citation>
    <scope>NUCLEOTIDE SEQUENCE [LARGE SCALE GENOMIC DNA]</scope>
    <source>
        <strain evidence="2 3">WT001</strain>
    </source>
</reference>
<keyword evidence="1" id="KW-0472">Membrane</keyword>
<keyword evidence="1" id="KW-1133">Transmembrane helix</keyword>
<name>I3UFN3_ADVKW</name>
<keyword evidence="3" id="KW-1185">Reference proteome</keyword>
<dbReference type="KEGG" id="aka:TKWG_20290"/>
<keyword evidence="1" id="KW-0812">Transmembrane</keyword>
<evidence type="ECO:0000313" key="2">
    <source>
        <dbReference type="EMBL" id="AFK63821.1"/>
    </source>
</evidence>
<proteinExistence type="predicted"/>
<sequence length="73" mass="8257">MHSAGDMPGMCTFYALHAMHVAGGASFHKKMLRLPVELTIVLCLPDLPVWIYRAVILIMLTDMAFECRHNRTI</sequence>
<evidence type="ECO:0000313" key="3">
    <source>
        <dbReference type="Proteomes" id="UP000005267"/>
    </source>
</evidence>
<evidence type="ECO:0000256" key="1">
    <source>
        <dbReference type="SAM" id="Phobius"/>
    </source>
</evidence>
<gene>
    <name evidence="2" type="ordered locus">TKWG_20290</name>
</gene>
<protein>
    <submittedName>
        <fullName evidence="2">Uncharacterized protein</fullName>
    </submittedName>
</protein>
<dbReference type="Proteomes" id="UP000005267">
    <property type="component" value="Chromosome"/>
</dbReference>